<dbReference type="Gene3D" id="1.20.1610.10">
    <property type="entry name" value="alpha-1,2-mannosidases domains"/>
    <property type="match status" value="1"/>
</dbReference>
<keyword evidence="4" id="KW-0378">Hydrolase</keyword>
<dbReference type="InterPro" id="IPR012939">
    <property type="entry name" value="Glyco_hydro_92"/>
</dbReference>
<evidence type="ECO:0000259" key="2">
    <source>
        <dbReference type="Pfam" id="PF07971"/>
    </source>
</evidence>
<dbReference type="FunFam" id="1.20.1050.60:FF:000002">
    <property type="entry name" value="Glycosyl hydrolase family 92"/>
    <property type="match status" value="1"/>
</dbReference>
<dbReference type="GO" id="GO:0005634">
    <property type="term" value="C:nucleus"/>
    <property type="evidence" value="ECO:0007669"/>
    <property type="project" value="TreeGrafter"/>
</dbReference>
<dbReference type="eggNOG" id="ENOG502QR5Q">
    <property type="taxonomic scope" value="Eukaryota"/>
</dbReference>
<dbReference type="Pfam" id="PF17678">
    <property type="entry name" value="Glyco_hydro_92N"/>
    <property type="match status" value="1"/>
</dbReference>
<dbReference type="Pfam" id="PF07971">
    <property type="entry name" value="Glyco_hydro_92"/>
    <property type="match status" value="1"/>
</dbReference>
<gene>
    <name evidence="4" type="ORF">MYCFIDRAFT_206624</name>
</gene>
<dbReference type="KEGG" id="pfj:MYCFIDRAFT_206624"/>
<dbReference type="VEuPathDB" id="FungiDB:MYCFIDRAFT_206624"/>
<dbReference type="Gene3D" id="2.70.98.10">
    <property type="match status" value="1"/>
</dbReference>
<feature type="domain" description="Glycosyl hydrolase family 92 N-terminal" evidence="3">
    <location>
        <begin position="141"/>
        <end position="386"/>
    </location>
</feature>
<dbReference type="PANTHER" id="PTHR12143">
    <property type="entry name" value="PEPTIDE N-GLYCANASE PNGASE -RELATED"/>
    <property type="match status" value="1"/>
</dbReference>
<sequence>MLEAIRNWHSAVVIHPRSRRTGDAEDTTALSPYHVLALEYSIQTCQFSFDTGAFRRRYSIELNDDSAGDRSAARRSHSIMRRRMQAYLPIGDRTPRRPPLSIFLEPLSWAILLCLMLLIIIIAFWIHGSLAGNAPEDILQYIDPLIGTGPGGHVFAGASLPFGMAKPVADVTGTEKMGGFAFDQSPVAGFSSLHDSGTGGSPSMGNFPIWLHPSCPNITECYMSRWDRAKAYDPTCVYASPGYFTITLENGIRAEMTAGERVSIFRFSFNETTSTTNPVLTLDASDLPSSVGERSVAIDPETGRITAEGQFNPSFGQGTYKAYQCVDFRGGKLQDYGVFNTSVLPGYTNTTTSESIPQYAAPQQGIYARLADVDSKDHIYVRVGLSWLSVERACENAEREIPDWSFNRILEQAQKAWRAKLKPITIDSTGVDRSHLRNFWSGVYRAFLSPQDYTGENQLGWNSTEPYYDSWYCIWDTFRGVHPLYMLIDTVSQSRMVRSLLDVYKNLGWMPDCRMSFCKGLTQGGSNADVVIVDSFVKKLKGVDWNHAYEALIKDAEVQPKNWDVEGRGSLSSWKEKGYIPFQDSDSGGMNTRSISRTVEYAYNDFCIAQMSNATDRKEDFEKYSSRASNWQNVFNPDLESMGFKGFPQPRYSNGKFAFQNATLCSPLNNPDGCYLNPTGHETYEGSPWLYLFFTPGDMASLITLLGGRSAFLSRLNKLHNSGVLYMGDEQAFLTAFLYHYAGRPALSSAKTHEYIPSMFNSTINGIPGNDDSGAMGTFVLWSMLGAFPNAGQNVYFIIPPYFPEISVKNPQTGKVARIRNVNFDPTYQRMYIQSAKLNGKRYTKNWIDHNFFLNGGTLELVLGDKESSWGTREEDVPPSLSTGLHLG</sequence>
<keyword evidence="1" id="KW-0472">Membrane</keyword>
<accession>M3AML8</accession>
<dbReference type="InterPro" id="IPR041371">
    <property type="entry name" value="GH92_N"/>
</dbReference>
<dbReference type="FunFam" id="3.30.2080.10:FF:000001">
    <property type="entry name" value="Alpha-1,2-mannosidase subfamily"/>
    <property type="match status" value="1"/>
</dbReference>
<protein>
    <submittedName>
        <fullName evidence="4">Glycoside hydrolase family 92 protein</fullName>
    </submittedName>
</protein>
<dbReference type="AlphaFoldDB" id="M3AML8"/>
<name>M3AML8_PSEFD</name>
<dbReference type="Gene3D" id="3.30.2080.10">
    <property type="entry name" value="GH92 mannosidase domain"/>
    <property type="match status" value="1"/>
</dbReference>
<feature type="domain" description="Glycosyl hydrolase family 92" evidence="2">
    <location>
        <begin position="393"/>
        <end position="865"/>
    </location>
</feature>
<evidence type="ECO:0000259" key="3">
    <source>
        <dbReference type="Pfam" id="PF17678"/>
    </source>
</evidence>
<dbReference type="GO" id="GO:0030246">
    <property type="term" value="F:carbohydrate binding"/>
    <property type="evidence" value="ECO:0007669"/>
    <property type="project" value="InterPro"/>
</dbReference>
<reference evidence="4 5" key="1">
    <citation type="journal article" date="2012" name="PLoS Pathog.">
        <title>Diverse lifestyles and strategies of plant pathogenesis encoded in the genomes of eighteen Dothideomycetes fungi.</title>
        <authorList>
            <person name="Ohm R.A."/>
            <person name="Feau N."/>
            <person name="Henrissat B."/>
            <person name="Schoch C.L."/>
            <person name="Horwitz B.A."/>
            <person name="Barry K.W."/>
            <person name="Condon B.J."/>
            <person name="Copeland A.C."/>
            <person name="Dhillon B."/>
            <person name="Glaser F."/>
            <person name="Hesse C.N."/>
            <person name="Kosti I."/>
            <person name="LaButti K."/>
            <person name="Lindquist E.A."/>
            <person name="Lucas S."/>
            <person name="Salamov A.A."/>
            <person name="Bradshaw R.E."/>
            <person name="Ciuffetti L."/>
            <person name="Hamelin R.C."/>
            <person name="Kema G.H.J."/>
            <person name="Lawrence C."/>
            <person name="Scott J.A."/>
            <person name="Spatafora J.W."/>
            <person name="Turgeon B.G."/>
            <person name="de Wit P.J.G.M."/>
            <person name="Zhong S."/>
            <person name="Goodwin S.B."/>
            <person name="Grigoriev I.V."/>
        </authorList>
    </citation>
    <scope>NUCLEOTIDE SEQUENCE [LARGE SCALE GENOMIC DNA]</scope>
    <source>
        <strain evidence="4 5">CIRAD86</strain>
    </source>
</reference>
<dbReference type="GO" id="GO:0006516">
    <property type="term" value="P:glycoprotein catabolic process"/>
    <property type="evidence" value="ECO:0007669"/>
    <property type="project" value="TreeGrafter"/>
</dbReference>
<keyword evidence="5" id="KW-1185">Reference proteome</keyword>
<dbReference type="InterPro" id="IPR014718">
    <property type="entry name" value="GH-type_carb-bd"/>
</dbReference>
<dbReference type="NCBIfam" id="TIGR01180">
    <property type="entry name" value="aman2_put"/>
    <property type="match status" value="1"/>
</dbReference>
<dbReference type="InterPro" id="IPR050883">
    <property type="entry name" value="PNGase"/>
</dbReference>
<evidence type="ECO:0000313" key="5">
    <source>
        <dbReference type="Proteomes" id="UP000016932"/>
    </source>
</evidence>
<dbReference type="SUPFAM" id="SSF48208">
    <property type="entry name" value="Six-hairpin glycosidases"/>
    <property type="match status" value="1"/>
</dbReference>
<dbReference type="InterPro" id="IPR008928">
    <property type="entry name" value="6-hairpin_glycosidase_sf"/>
</dbReference>
<dbReference type="Proteomes" id="UP000016932">
    <property type="component" value="Unassembled WGS sequence"/>
</dbReference>
<feature type="transmembrane region" description="Helical" evidence="1">
    <location>
        <begin position="102"/>
        <end position="126"/>
    </location>
</feature>
<organism evidence="4 5">
    <name type="scientific">Pseudocercospora fijiensis (strain CIRAD86)</name>
    <name type="common">Black leaf streak disease fungus</name>
    <name type="synonym">Mycosphaerella fijiensis</name>
    <dbReference type="NCBI Taxonomy" id="383855"/>
    <lineage>
        <taxon>Eukaryota</taxon>
        <taxon>Fungi</taxon>
        <taxon>Dikarya</taxon>
        <taxon>Ascomycota</taxon>
        <taxon>Pezizomycotina</taxon>
        <taxon>Dothideomycetes</taxon>
        <taxon>Dothideomycetidae</taxon>
        <taxon>Mycosphaerellales</taxon>
        <taxon>Mycosphaerellaceae</taxon>
        <taxon>Pseudocercospora</taxon>
    </lineage>
</organism>
<dbReference type="EMBL" id="KB446556">
    <property type="protein sequence ID" value="EME85816.1"/>
    <property type="molecule type" value="Genomic_DNA"/>
</dbReference>
<dbReference type="PANTHER" id="PTHR12143:SF42">
    <property type="entry name" value="PUTATIVE SUBFAMILY (AFU_ORTHOLOGUE AFUA_6G13760)-RELATED"/>
    <property type="match status" value="1"/>
</dbReference>
<dbReference type="OrthoDB" id="449263at2759"/>
<dbReference type="GeneID" id="19336492"/>
<dbReference type="HOGENOM" id="CLU_003690_4_1_1"/>
<evidence type="ECO:0000313" key="4">
    <source>
        <dbReference type="EMBL" id="EME85816.1"/>
    </source>
</evidence>
<dbReference type="Gene3D" id="1.20.1050.60">
    <property type="entry name" value="alpha-1,2-mannosidase"/>
    <property type="match status" value="1"/>
</dbReference>
<dbReference type="RefSeq" id="XP_007923302.1">
    <property type="nucleotide sequence ID" value="XM_007925111.1"/>
</dbReference>
<dbReference type="GO" id="GO:0000224">
    <property type="term" value="F:peptide-N4-(N-acetyl-beta-glucosaminyl)asparagine amidase activity"/>
    <property type="evidence" value="ECO:0007669"/>
    <property type="project" value="TreeGrafter"/>
</dbReference>
<proteinExistence type="predicted"/>
<keyword evidence="1" id="KW-1133">Transmembrane helix</keyword>
<dbReference type="GO" id="GO:0005975">
    <property type="term" value="P:carbohydrate metabolic process"/>
    <property type="evidence" value="ECO:0007669"/>
    <property type="project" value="InterPro"/>
</dbReference>
<evidence type="ECO:0000256" key="1">
    <source>
        <dbReference type="SAM" id="Phobius"/>
    </source>
</evidence>
<dbReference type="InterPro" id="IPR005887">
    <property type="entry name" value="GH92_a_mannosidase_put"/>
</dbReference>
<dbReference type="GO" id="GO:0005829">
    <property type="term" value="C:cytosol"/>
    <property type="evidence" value="ECO:0007669"/>
    <property type="project" value="TreeGrafter"/>
</dbReference>
<keyword evidence="1" id="KW-0812">Transmembrane</keyword>